<dbReference type="RefSeq" id="WP_010669110.1">
    <property type="nucleotide sequence ID" value="NZ_AP023326.1"/>
</dbReference>
<keyword evidence="6 9" id="KW-0378">Hydrolase</keyword>
<evidence type="ECO:0000256" key="3">
    <source>
        <dbReference type="ARBA" id="ARBA00022722"/>
    </source>
</evidence>
<dbReference type="InterPro" id="IPR021127">
    <property type="entry name" value="CRISPR_associated_Cas2"/>
</dbReference>
<evidence type="ECO:0000256" key="1">
    <source>
        <dbReference type="ARBA" id="ARBA00001946"/>
    </source>
</evidence>
<dbReference type="GO" id="GO:0043571">
    <property type="term" value="P:maintenance of CRISPR repeat elements"/>
    <property type="evidence" value="ECO:0007669"/>
    <property type="project" value="UniProtKB-UniRule"/>
</dbReference>
<dbReference type="GO" id="GO:0004521">
    <property type="term" value="F:RNA endonuclease activity"/>
    <property type="evidence" value="ECO:0007669"/>
    <property type="project" value="InterPro"/>
</dbReference>
<dbReference type="HAMAP" id="MF_01471">
    <property type="entry name" value="Cas2"/>
    <property type="match status" value="1"/>
</dbReference>
<comment type="subunit">
    <text evidence="9">Homodimer, forms a heterotetramer with a Cas1 homodimer.</text>
</comment>
<comment type="cofactor">
    <cofactor evidence="1 9">
        <name>Mg(2+)</name>
        <dbReference type="ChEBI" id="CHEBI:18420"/>
    </cofactor>
</comment>
<evidence type="ECO:0000256" key="9">
    <source>
        <dbReference type="HAMAP-Rule" id="MF_01471"/>
    </source>
</evidence>
<comment type="similarity">
    <text evidence="2 9">Belongs to the CRISPR-associated endoribonuclease Cas2 protein family.</text>
</comment>
<comment type="function">
    <text evidence="9">CRISPR (clustered regularly interspaced short palindromic repeat), is an adaptive immune system that provides protection against mobile genetic elements (viruses, transposable elements and conjugative plasmids). CRISPR clusters contain sequences complementary to antecedent mobile elements and target invading nucleic acids. CRISPR clusters are transcribed and processed into CRISPR RNA (crRNA). Functions as a ssRNA-specific endoribonuclease. Involved in the integration of spacer DNA into the CRISPR cassette.</text>
</comment>
<keyword evidence="4 9" id="KW-0479">Metal-binding</keyword>
<dbReference type="Pfam" id="PF09827">
    <property type="entry name" value="CRISPR_Cas2"/>
    <property type="match status" value="1"/>
</dbReference>
<feature type="binding site" evidence="9">
    <location>
        <position position="16"/>
    </location>
    <ligand>
        <name>Mg(2+)</name>
        <dbReference type="ChEBI" id="CHEBI:18420"/>
        <note>catalytic</note>
    </ligand>
</feature>
<evidence type="ECO:0000313" key="10">
    <source>
        <dbReference type="EMBL" id="BCI67379.1"/>
    </source>
</evidence>
<dbReference type="GO" id="GO:0046872">
    <property type="term" value="F:metal ion binding"/>
    <property type="evidence" value="ECO:0007669"/>
    <property type="project" value="UniProtKB-UniRule"/>
</dbReference>
<evidence type="ECO:0000256" key="2">
    <source>
        <dbReference type="ARBA" id="ARBA00009959"/>
    </source>
</evidence>
<name>A0A6S6PJ93_ACEAC</name>
<dbReference type="GO" id="GO:0016787">
    <property type="term" value="F:hydrolase activity"/>
    <property type="evidence" value="ECO:0007669"/>
    <property type="project" value="UniProtKB-KW"/>
</dbReference>
<evidence type="ECO:0000256" key="5">
    <source>
        <dbReference type="ARBA" id="ARBA00022759"/>
    </source>
</evidence>
<keyword evidence="7 9" id="KW-0460">Magnesium</keyword>
<dbReference type="GO" id="GO:0051607">
    <property type="term" value="P:defense response to virus"/>
    <property type="evidence" value="ECO:0007669"/>
    <property type="project" value="UniProtKB-UniRule"/>
</dbReference>
<protein>
    <recommendedName>
        <fullName evidence="9">CRISPR-associated endoribonuclease Cas2</fullName>
        <ecNumber evidence="9">3.1.-.-</ecNumber>
    </recommendedName>
</protein>
<evidence type="ECO:0000256" key="7">
    <source>
        <dbReference type="ARBA" id="ARBA00022842"/>
    </source>
</evidence>
<keyword evidence="8 9" id="KW-0051">Antiviral defense</keyword>
<proteinExistence type="inferred from homology"/>
<gene>
    <name evidence="9 10" type="primary">cas2</name>
    <name evidence="10" type="ORF">AAJCM20276_20030</name>
</gene>
<dbReference type="SUPFAM" id="SSF143430">
    <property type="entry name" value="TTP0101/SSO1404-like"/>
    <property type="match status" value="1"/>
</dbReference>
<evidence type="ECO:0000256" key="4">
    <source>
        <dbReference type="ARBA" id="ARBA00022723"/>
    </source>
</evidence>
<accession>A0A6S6PJ93</accession>
<organism evidence="10 11">
    <name type="scientific">Acetobacter aceti</name>
    <dbReference type="NCBI Taxonomy" id="435"/>
    <lineage>
        <taxon>Bacteria</taxon>
        <taxon>Pseudomonadati</taxon>
        <taxon>Pseudomonadota</taxon>
        <taxon>Alphaproteobacteria</taxon>
        <taxon>Acetobacterales</taxon>
        <taxon>Acetobacteraceae</taxon>
        <taxon>Acetobacter</taxon>
        <taxon>Acetobacter subgen. Acetobacter</taxon>
    </lineage>
</organism>
<evidence type="ECO:0000256" key="8">
    <source>
        <dbReference type="ARBA" id="ARBA00023118"/>
    </source>
</evidence>
<keyword evidence="5 9" id="KW-0255">Endonuclease</keyword>
<dbReference type="AlphaFoldDB" id="A0A6S6PJ93"/>
<dbReference type="NCBIfam" id="TIGR01573">
    <property type="entry name" value="cas2"/>
    <property type="match status" value="1"/>
</dbReference>
<keyword evidence="3 9" id="KW-0540">Nuclease</keyword>
<evidence type="ECO:0000256" key="6">
    <source>
        <dbReference type="ARBA" id="ARBA00022801"/>
    </source>
</evidence>
<sequence>MKAEEARFLWLMIFFDLPVKTKPQRRQATRFRNFLRDDGFMMLQYSVYARVGRGQDSIDKHLRRVRAALPKEGSIRALQVTDKQYGRMEIMLGLAQKTEQTGTKQLVLL</sequence>
<dbReference type="InterPro" id="IPR019199">
    <property type="entry name" value="Virulence_VapD/CRISPR_Cas2"/>
</dbReference>
<dbReference type="Proteomes" id="UP000515220">
    <property type="component" value="Chromosome"/>
</dbReference>
<dbReference type="EMBL" id="AP023326">
    <property type="protein sequence ID" value="BCI67379.1"/>
    <property type="molecule type" value="Genomic_DNA"/>
</dbReference>
<evidence type="ECO:0000313" key="11">
    <source>
        <dbReference type="Proteomes" id="UP000515220"/>
    </source>
</evidence>
<reference evidence="10 11" key="1">
    <citation type="submission" date="2020-07" db="EMBL/GenBank/DDBJ databases">
        <title>Complete Genome Sequence of an acetic acid bacterium, Acetobacter aceti JCM20276.</title>
        <authorList>
            <person name="Hirose Y."/>
            <person name="Mihara H."/>
        </authorList>
    </citation>
    <scope>NUCLEOTIDE SEQUENCE [LARGE SCALE GENOMIC DNA]</scope>
    <source>
        <strain evidence="10 11">JCM20276</strain>
    </source>
</reference>
<dbReference type="EC" id="3.1.-.-" evidence="9"/>